<keyword evidence="6" id="KW-0812">Transmembrane</keyword>
<proteinExistence type="predicted"/>
<dbReference type="PANTHER" id="PTHR44133">
    <property type="entry name" value="CLEAVAGE STIMULATION FACTOR SUBUNIT 1"/>
    <property type="match status" value="1"/>
</dbReference>
<feature type="repeat" description="WD" evidence="5">
    <location>
        <begin position="123"/>
        <end position="157"/>
    </location>
</feature>
<evidence type="ECO:0000313" key="10">
    <source>
        <dbReference type="WBParaSite" id="ASIM_0000167601-mRNA-1"/>
    </source>
</evidence>
<dbReference type="InterPro" id="IPR015943">
    <property type="entry name" value="WD40/YVTN_repeat-like_dom_sf"/>
</dbReference>
<dbReference type="InterPro" id="IPR032028">
    <property type="entry name" value="CSTF1_dimer"/>
</dbReference>
<evidence type="ECO:0000256" key="2">
    <source>
        <dbReference type="ARBA" id="ARBA00022664"/>
    </source>
</evidence>
<keyword evidence="5" id="KW-0853">WD repeat</keyword>
<gene>
    <name evidence="8" type="ORF">ASIM_LOCUS1551</name>
</gene>
<dbReference type="OrthoDB" id="14421at2759"/>
<dbReference type="AlphaFoldDB" id="A0A0M3J2B8"/>
<dbReference type="Pfam" id="PF16699">
    <property type="entry name" value="CSTF1_dimer"/>
    <property type="match status" value="1"/>
</dbReference>
<evidence type="ECO:0000256" key="6">
    <source>
        <dbReference type="SAM" id="Phobius"/>
    </source>
</evidence>
<dbReference type="WBParaSite" id="ASIM_0000167601-mRNA-1">
    <property type="protein sequence ID" value="ASIM_0000167601-mRNA-1"/>
    <property type="gene ID" value="ASIM_0000167601"/>
</dbReference>
<dbReference type="GO" id="GO:0031124">
    <property type="term" value="P:mRNA 3'-end processing"/>
    <property type="evidence" value="ECO:0007669"/>
    <property type="project" value="InterPro"/>
</dbReference>
<dbReference type="SMART" id="SM00320">
    <property type="entry name" value="WD40"/>
    <property type="match status" value="2"/>
</dbReference>
<dbReference type="FunFam" id="1.20.960.50:FF:000001">
    <property type="entry name" value="Cleavage stimulation factor subunit 1"/>
    <property type="match status" value="1"/>
</dbReference>
<dbReference type="Gene3D" id="2.130.10.10">
    <property type="entry name" value="YVTN repeat-like/Quinoprotein amine dehydrogenase"/>
    <property type="match status" value="1"/>
</dbReference>
<dbReference type="PANTHER" id="PTHR44133:SF2">
    <property type="entry name" value="CLEAVAGE STIMULATION FACTOR SUBUNIT 1"/>
    <property type="match status" value="1"/>
</dbReference>
<sequence>MKPDVKDRDYMYRLIIGQLFYDGHQQLALNLATAIGCSAQPPPPSDKLFRLVSIAKQFVDDPDQNKDSVLLVSGVWLVSETLTDCANGLAQSMETVSTGLDLEFDADIEPTSPEPSMYETIYLTSHKSACRASAFNIDGTLLATGSADCSIKVLDVERIIAREVRGEVNLTENGPDAQHPVIRTLGEVNLTENGPDAQHPVIRTLYDHVDEVNCLAFHPREQILVSGSSDFTVKMFDYSKTAVKRAMKTIFVSFIYYYDYLLLLYYYVYYYIDYYY</sequence>
<dbReference type="InterPro" id="IPR044633">
    <property type="entry name" value="CstF1-like"/>
</dbReference>
<dbReference type="PROSITE" id="PS50294">
    <property type="entry name" value="WD_REPEATS_REGION"/>
    <property type="match status" value="1"/>
</dbReference>
<evidence type="ECO:0000256" key="1">
    <source>
        <dbReference type="ARBA" id="ARBA00004123"/>
    </source>
</evidence>
<reference evidence="8 9" key="2">
    <citation type="submission" date="2018-11" db="EMBL/GenBank/DDBJ databases">
        <authorList>
            <consortium name="Pathogen Informatics"/>
        </authorList>
    </citation>
    <scope>NUCLEOTIDE SEQUENCE [LARGE SCALE GENOMIC DNA]</scope>
</reference>
<feature type="transmembrane region" description="Helical" evidence="6">
    <location>
        <begin position="250"/>
        <end position="272"/>
    </location>
</feature>
<accession>A0A0M3J2B8</accession>
<comment type="subcellular location">
    <subcellularLocation>
        <location evidence="1">Nucleus</location>
    </subcellularLocation>
</comment>
<dbReference type="Gene3D" id="1.20.960.50">
    <property type="entry name" value="Cleavage stimulation factor subunit 1, dimerisation domain"/>
    <property type="match status" value="1"/>
</dbReference>
<feature type="repeat" description="WD" evidence="5">
    <location>
        <begin position="205"/>
        <end position="246"/>
    </location>
</feature>
<dbReference type="Pfam" id="PF00400">
    <property type="entry name" value="WD40"/>
    <property type="match status" value="2"/>
</dbReference>
<evidence type="ECO:0000256" key="3">
    <source>
        <dbReference type="ARBA" id="ARBA00023242"/>
    </source>
</evidence>
<keyword evidence="3" id="KW-0539">Nucleus</keyword>
<protein>
    <recommendedName>
        <fullName evidence="4">Cleavage stimulation factor 50 kDa subunit</fullName>
    </recommendedName>
</protein>
<keyword evidence="2" id="KW-0507">mRNA processing</keyword>
<dbReference type="PROSITE" id="PS50082">
    <property type="entry name" value="WD_REPEATS_2"/>
    <property type="match status" value="2"/>
</dbReference>
<dbReference type="GO" id="GO:0003723">
    <property type="term" value="F:RNA binding"/>
    <property type="evidence" value="ECO:0007669"/>
    <property type="project" value="TreeGrafter"/>
</dbReference>
<keyword evidence="9" id="KW-1185">Reference proteome</keyword>
<dbReference type="Proteomes" id="UP000267096">
    <property type="component" value="Unassembled WGS sequence"/>
</dbReference>
<organism evidence="10">
    <name type="scientific">Anisakis simplex</name>
    <name type="common">Herring worm</name>
    <dbReference type="NCBI Taxonomy" id="6269"/>
    <lineage>
        <taxon>Eukaryota</taxon>
        <taxon>Metazoa</taxon>
        <taxon>Ecdysozoa</taxon>
        <taxon>Nematoda</taxon>
        <taxon>Chromadorea</taxon>
        <taxon>Rhabditida</taxon>
        <taxon>Spirurina</taxon>
        <taxon>Ascaridomorpha</taxon>
        <taxon>Ascaridoidea</taxon>
        <taxon>Anisakidae</taxon>
        <taxon>Anisakis</taxon>
        <taxon>Anisakis simplex complex</taxon>
    </lineage>
</organism>
<evidence type="ECO:0000313" key="8">
    <source>
        <dbReference type="EMBL" id="VDK18876.1"/>
    </source>
</evidence>
<dbReference type="InterPro" id="IPR038184">
    <property type="entry name" value="CSTF1_dimer_sf"/>
</dbReference>
<evidence type="ECO:0000256" key="4">
    <source>
        <dbReference type="ARBA" id="ARBA00029851"/>
    </source>
</evidence>
<dbReference type="InterPro" id="IPR001680">
    <property type="entry name" value="WD40_rpt"/>
</dbReference>
<reference evidence="10" key="1">
    <citation type="submission" date="2017-02" db="UniProtKB">
        <authorList>
            <consortium name="WormBaseParasite"/>
        </authorList>
    </citation>
    <scope>IDENTIFICATION</scope>
</reference>
<evidence type="ECO:0000313" key="9">
    <source>
        <dbReference type="Proteomes" id="UP000267096"/>
    </source>
</evidence>
<keyword evidence="6" id="KW-0472">Membrane</keyword>
<name>A0A0M3J2B8_ANISI</name>
<keyword evidence="6" id="KW-1133">Transmembrane helix</keyword>
<feature type="domain" description="Cleavage stimulation factor subunit 1 dimerisation" evidence="7">
    <location>
        <begin position="5"/>
        <end position="58"/>
    </location>
</feature>
<dbReference type="GO" id="GO:0005848">
    <property type="term" value="C:mRNA cleavage stimulating factor complex"/>
    <property type="evidence" value="ECO:0007669"/>
    <property type="project" value="InterPro"/>
</dbReference>
<dbReference type="EMBL" id="UYRR01001690">
    <property type="protein sequence ID" value="VDK18876.1"/>
    <property type="molecule type" value="Genomic_DNA"/>
</dbReference>
<dbReference type="InterPro" id="IPR036322">
    <property type="entry name" value="WD40_repeat_dom_sf"/>
</dbReference>
<dbReference type="SUPFAM" id="SSF50978">
    <property type="entry name" value="WD40 repeat-like"/>
    <property type="match status" value="1"/>
</dbReference>
<evidence type="ECO:0000259" key="7">
    <source>
        <dbReference type="Pfam" id="PF16699"/>
    </source>
</evidence>
<evidence type="ECO:0000256" key="5">
    <source>
        <dbReference type="PROSITE-ProRule" id="PRU00221"/>
    </source>
</evidence>